<keyword evidence="2" id="KW-1185">Reference proteome</keyword>
<accession>A0ABV3K0Q3</accession>
<proteinExistence type="predicted"/>
<dbReference type="RefSeq" id="WP_277751897.1">
    <property type="nucleotide sequence ID" value="NZ_JBFAUK010000016.1"/>
</dbReference>
<evidence type="ECO:0000313" key="1">
    <source>
        <dbReference type="EMBL" id="MEV5508723.1"/>
    </source>
</evidence>
<dbReference type="Proteomes" id="UP001552594">
    <property type="component" value="Unassembled WGS sequence"/>
</dbReference>
<name>A0ABV3K0Q3_STRON</name>
<evidence type="ECO:0000313" key="2">
    <source>
        <dbReference type="Proteomes" id="UP001552594"/>
    </source>
</evidence>
<protein>
    <recommendedName>
        <fullName evidence="3">Transposase</fullName>
    </recommendedName>
</protein>
<gene>
    <name evidence="1" type="ORF">AB0L16_20060</name>
</gene>
<reference evidence="1 2" key="1">
    <citation type="submission" date="2024-06" db="EMBL/GenBank/DDBJ databases">
        <title>The Natural Products Discovery Center: Release of the First 8490 Sequenced Strains for Exploring Actinobacteria Biosynthetic Diversity.</title>
        <authorList>
            <person name="Kalkreuter E."/>
            <person name="Kautsar S.A."/>
            <person name="Yang D."/>
            <person name="Bader C.D."/>
            <person name="Teijaro C.N."/>
            <person name="Fluegel L."/>
            <person name="Davis C.M."/>
            <person name="Simpson J.R."/>
            <person name="Lauterbach L."/>
            <person name="Steele A.D."/>
            <person name="Gui C."/>
            <person name="Meng S."/>
            <person name="Li G."/>
            <person name="Viehrig K."/>
            <person name="Ye F."/>
            <person name="Su P."/>
            <person name="Kiefer A.F."/>
            <person name="Nichols A."/>
            <person name="Cepeda A.J."/>
            <person name="Yan W."/>
            <person name="Fan B."/>
            <person name="Jiang Y."/>
            <person name="Adhikari A."/>
            <person name="Zheng C.-J."/>
            <person name="Schuster L."/>
            <person name="Cowan T.M."/>
            <person name="Smanski M.J."/>
            <person name="Chevrette M.G."/>
            <person name="De Carvalho L.P.S."/>
            <person name="Shen B."/>
        </authorList>
    </citation>
    <scope>NUCLEOTIDE SEQUENCE [LARGE SCALE GENOMIC DNA]</scope>
    <source>
        <strain evidence="1 2">NPDC052347</strain>
    </source>
</reference>
<sequence>MEELVGRLRLSGMEVTVAAVLLTATTGQNKKWCTPAVHHRAA</sequence>
<organism evidence="1 2">
    <name type="scientific">Streptomyces orinoci</name>
    <name type="common">Streptoverticillium orinoci</name>
    <dbReference type="NCBI Taxonomy" id="67339"/>
    <lineage>
        <taxon>Bacteria</taxon>
        <taxon>Bacillati</taxon>
        <taxon>Actinomycetota</taxon>
        <taxon>Actinomycetes</taxon>
        <taxon>Kitasatosporales</taxon>
        <taxon>Streptomycetaceae</taxon>
        <taxon>Streptomyces</taxon>
    </lineage>
</organism>
<dbReference type="EMBL" id="JBFAUK010000016">
    <property type="protein sequence ID" value="MEV5508723.1"/>
    <property type="molecule type" value="Genomic_DNA"/>
</dbReference>
<comment type="caution">
    <text evidence="1">The sequence shown here is derived from an EMBL/GenBank/DDBJ whole genome shotgun (WGS) entry which is preliminary data.</text>
</comment>
<evidence type="ECO:0008006" key="3">
    <source>
        <dbReference type="Google" id="ProtNLM"/>
    </source>
</evidence>